<dbReference type="Proteomes" id="UP001595847">
    <property type="component" value="Unassembled WGS sequence"/>
</dbReference>
<reference evidence="2" key="1">
    <citation type="journal article" date="2019" name="Int. J. Syst. Evol. Microbiol.">
        <title>The Global Catalogue of Microorganisms (GCM) 10K type strain sequencing project: providing services to taxonomists for standard genome sequencing and annotation.</title>
        <authorList>
            <consortium name="The Broad Institute Genomics Platform"/>
            <consortium name="The Broad Institute Genome Sequencing Center for Infectious Disease"/>
            <person name="Wu L."/>
            <person name="Ma J."/>
        </authorList>
    </citation>
    <scope>NUCLEOTIDE SEQUENCE [LARGE SCALE GENOMIC DNA]</scope>
    <source>
        <strain evidence="2">TBRC 1826</strain>
    </source>
</reference>
<organism evidence="1 2">
    <name type="scientific">Nocardiopsis sediminis</name>
    <dbReference type="NCBI Taxonomy" id="1778267"/>
    <lineage>
        <taxon>Bacteria</taxon>
        <taxon>Bacillati</taxon>
        <taxon>Actinomycetota</taxon>
        <taxon>Actinomycetes</taxon>
        <taxon>Streptosporangiales</taxon>
        <taxon>Nocardiopsidaceae</taxon>
        <taxon>Nocardiopsis</taxon>
    </lineage>
</organism>
<protein>
    <recommendedName>
        <fullName evidence="3">D-isomer specific 2-hydroxyacid dehydrogenase catalytic domain-containing protein</fullName>
    </recommendedName>
</protein>
<dbReference type="RefSeq" id="WP_378534668.1">
    <property type="nucleotide sequence ID" value="NZ_JBHSBH010000010.1"/>
</dbReference>
<dbReference type="EMBL" id="JBHSBH010000010">
    <property type="protein sequence ID" value="MFC3997601.1"/>
    <property type="molecule type" value="Genomic_DNA"/>
</dbReference>
<keyword evidence="2" id="KW-1185">Reference proteome</keyword>
<comment type="caution">
    <text evidence="1">The sequence shown here is derived from an EMBL/GenBank/DDBJ whole genome shotgun (WGS) entry which is preliminary data.</text>
</comment>
<accession>A0ABV8FRU9</accession>
<evidence type="ECO:0000313" key="1">
    <source>
        <dbReference type="EMBL" id="MFC3997601.1"/>
    </source>
</evidence>
<evidence type="ECO:0000313" key="2">
    <source>
        <dbReference type="Proteomes" id="UP001595847"/>
    </source>
</evidence>
<sequence length="83" mass="9226">MRISVFEVEEWERTAFEQMSGEHEIRFDDRPLGPETAAAHLDADVVSTFIRSRADADVLGGFTRLGLRSTTSTCRHCSAAPTL</sequence>
<name>A0ABV8FRU9_9ACTN</name>
<evidence type="ECO:0008006" key="3">
    <source>
        <dbReference type="Google" id="ProtNLM"/>
    </source>
</evidence>
<gene>
    <name evidence="1" type="ORF">ACFOVU_16830</name>
</gene>
<dbReference type="SUPFAM" id="SSF52283">
    <property type="entry name" value="Formate/glycerate dehydrogenase catalytic domain-like"/>
    <property type="match status" value="1"/>
</dbReference>
<proteinExistence type="predicted"/>
<dbReference type="Gene3D" id="3.40.50.720">
    <property type="entry name" value="NAD(P)-binding Rossmann-like Domain"/>
    <property type="match status" value="1"/>
</dbReference>